<reference evidence="2" key="1">
    <citation type="submission" date="2023-03" db="EMBL/GenBank/DDBJ databases">
        <title>Chromosome-scale reference genome and RAD-based genetic map of yellow starthistle (Centaurea solstitialis) reveal putative structural variation and QTLs associated with invader traits.</title>
        <authorList>
            <person name="Reatini B."/>
            <person name="Cang F.A."/>
            <person name="Jiang Q."/>
            <person name="Mckibben M.T.W."/>
            <person name="Barker M.S."/>
            <person name="Rieseberg L.H."/>
            <person name="Dlugosch K.M."/>
        </authorList>
    </citation>
    <scope>NUCLEOTIDE SEQUENCE</scope>
    <source>
        <strain evidence="2">CAN-66</strain>
        <tissue evidence="2">Leaf</tissue>
    </source>
</reference>
<comment type="caution">
    <text evidence="2">The sequence shown here is derived from an EMBL/GenBank/DDBJ whole genome shotgun (WGS) entry which is preliminary data.</text>
</comment>
<evidence type="ECO:0000313" key="3">
    <source>
        <dbReference type="Proteomes" id="UP001172457"/>
    </source>
</evidence>
<dbReference type="AlphaFoldDB" id="A0AA38TMD2"/>
<accession>A0AA38TMD2</accession>
<evidence type="ECO:0000256" key="1">
    <source>
        <dbReference type="SAM" id="MobiDB-lite"/>
    </source>
</evidence>
<feature type="region of interest" description="Disordered" evidence="1">
    <location>
        <begin position="31"/>
        <end position="82"/>
    </location>
</feature>
<dbReference type="EMBL" id="JARYMX010000003">
    <property type="protein sequence ID" value="KAJ9558026.1"/>
    <property type="molecule type" value="Genomic_DNA"/>
</dbReference>
<proteinExistence type="predicted"/>
<feature type="compositionally biased region" description="Basic and acidic residues" evidence="1">
    <location>
        <begin position="64"/>
        <end position="82"/>
    </location>
</feature>
<sequence length="82" mass="9721">MKRRNRLTTNRMNSLVYIMYNKKLKQRFQKKKTLKDEEDPLSVEDISCDDEWVANPNDDENGDEINRGEGESSRPRKEKNSS</sequence>
<gene>
    <name evidence="2" type="ORF">OSB04_012640</name>
</gene>
<keyword evidence="3" id="KW-1185">Reference proteome</keyword>
<evidence type="ECO:0000313" key="2">
    <source>
        <dbReference type="EMBL" id="KAJ9558026.1"/>
    </source>
</evidence>
<protein>
    <submittedName>
        <fullName evidence="2">Uncharacterized protein</fullName>
    </submittedName>
</protein>
<organism evidence="2 3">
    <name type="scientific">Centaurea solstitialis</name>
    <name type="common">yellow star-thistle</name>
    <dbReference type="NCBI Taxonomy" id="347529"/>
    <lineage>
        <taxon>Eukaryota</taxon>
        <taxon>Viridiplantae</taxon>
        <taxon>Streptophyta</taxon>
        <taxon>Embryophyta</taxon>
        <taxon>Tracheophyta</taxon>
        <taxon>Spermatophyta</taxon>
        <taxon>Magnoliopsida</taxon>
        <taxon>eudicotyledons</taxon>
        <taxon>Gunneridae</taxon>
        <taxon>Pentapetalae</taxon>
        <taxon>asterids</taxon>
        <taxon>campanulids</taxon>
        <taxon>Asterales</taxon>
        <taxon>Asteraceae</taxon>
        <taxon>Carduoideae</taxon>
        <taxon>Cardueae</taxon>
        <taxon>Centaureinae</taxon>
        <taxon>Centaurea</taxon>
    </lineage>
</organism>
<name>A0AA38TMD2_9ASTR</name>
<feature type="compositionally biased region" description="Acidic residues" evidence="1">
    <location>
        <begin position="36"/>
        <end position="63"/>
    </location>
</feature>
<dbReference type="Proteomes" id="UP001172457">
    <property type="component" value="Chromosome 3"/>
</dbReference>